<keyword evidence="2" id="KW-1185">Reference proteome</keyword>
<evidence type="ECO:0000313" key="2">
    <source>
        <dbReference type="Proteomes" id="UP001164250"/>
    </source>
</evidence>
<protein>
    <submittedName>
        <fullName evidence="1">Uncharacterized protein</fullName>
    </submittedName>
</protein>
<accession>A0ACC1B4B9</accession>
<reference evidence="2" key="1">
    <citation type="journal article" date="2023" name="G3 (Bethesda)">
        <title>Genome assembly and association tests identify interacting loci associated with vigor, precocity, and sex in interspecific pistachio rootstocks.</title>
        <authorList>
            <person name="Palmer W."/>
            <person name="Jacygrad E."/>
            <person name="Sagayaradj S."/>
            <person name="Cavanaugh K."/>
            <person name="Han R."/>
            <person name="Bertier L."/>
            <person name="Beede B."/>
            <person name="Kafkas S."/>
            <person name="Golino D."/>
            <person name="Preece J."/>
            <person name="Michelmore R."/>
        </authorList>
    </citation>
    <scope>NUCLEOTIDE SEQUENCE [LARGE SCALE GENOMIC DNA]</scope>
</reference>
<comment type="caution">
    <text evidence="1">The sequence shown here is derived from an EMBL/GenBank/DDBJ whole genome shotgun (WGS) entry which is preliminary data.</text>
</comment>
<dbReference type="EMBL" id="CM047903">
    <property type="protein sequence ID" value="KAJ0093755.1"/>
    <property type="molecule type" value="Genomic_DNA"/>
</dbReference>
<proteinExistence type="predicted"/>
<name>A0ACC1B4B9_9ROSI</name>
<organism evidence="1 2">
    <name type="scientific">Pistacia atlantica</name>
    <dbReference type="NCBI Taxonomy" id="434234"/>
    <lineage>
        <taxon>Eukaryota</taxon>
        <taxon>Viridiplantae</taxon>
        <taxon>Streptophyta</taxon>
        <taxon>Embryophyta</taxon>
        <taxon>Tracheophyta</taxon>
        <taxon>Spermatophyta</taxon>
        <taxon>Magnoliopsida</taxon>
        <taxon>eudicotyledons</taxon>
        <taxon>Gunneridae</taxon>
        <taxon>Pentapetalae</taxon>
        <taxon>rosids</taxon>
        <taxon>malvids</taxon>
        <taxon>Sapindales</taxon>
        <taxon>Anacardiaceae</taxon>
        <taxon>Pistacia</taxon>
    </lineage>
</organism>
<evidence type="ECO:0000313" key="1">
    <source>
        <dbReference type="EMBL" id="KAJ0093755.1"/>
    </source>
</evidence>
<sequence length="117" mass="13549">MAVRSLVEKLGRKGGGDDDNDVSMKKNVDDADPEERLEGRRKIREVIGRCPRVKEQIEPLERKKKLEKLRQITYPLLVEENDPDLPEDADGRDFSLGQFFDKITMMMMEGIMIVRTK</sequence>
<dbReference type="Proteomes" id="UP001164250">
    <property type="component" value="Chromosome 7"/>
</dbReference>
<gene>
    <name evidence="1" type="ORF">Patl1_26984</name>
</gene>